<dbReference type="PANTHER" id="PTHR43719">
    <property type="entry name" value="TWO-COMPONENT HISTIDINE KINASE"/>
    <property type="match status" value="1"/>
</dbReference>
<dbReference type="Proteomes" id="UP000016923">
    <property type="component" value="Unassembled WGS sequence"/>
</dbReference>
<name>S3D9C2_OPHP1</name>
<keyword evidence="8" id="KW-1185">Reference proteome</keyword>
<dbReference type="HOGENOM" id="CLU_000445_82_4_1"/>
<dbReference type="PRINTS" id="PR00344">
    <property type="entry name" value="BCTRLSENSOR"/>
</dbReference>
<dbReference type="InterPro" id="IPR003594">
    <property type="entry name" value="HATPase_dom"/>
</dbReference>
<feature type="region of interest" description="Disordered" evidence="3">
    <location>
        <begin position="1"/>
        <end position="45"/>
    </location>
</feature>
<organism evidence="7 8">
    <name type="scientific">Ophiostoma piceae (strain UAMH 11346)</name>
    <name type="common">Sap stain fungus</name>
    <dbReference type="NCBI Taxonomy" id="1262450"/>
    <lineage>
        <taxon>Eukaryota</taxon>
        <taxon>Fungi</taxon>
        <taxon>Dikarya</taxon>
        <taxon>Ascomycota</taxon>
        <taxon>Pezizomycotina</taxon>
        <taxon>Sordariomycetes</taxon>
        <taxon>Sordariomycetidae</taxon>
        <taxon>Ophiostomatales</taxon>
        <taxon>Ophiostomataceae</taxon>
        <taxon>Ophiostoma</taxon>
    </lineage>
</organism>
<dbReference type="InterPro" id="IPR004358">
    <property type="entry name" value="Sig_transdc_His_kin-like_C"/>
</dbReference>
<feature type="domain" description="Response regulatory" evidence="5">
    <location>
        <begin position="1586"/>
        <end position="1747"/>
    </location>
</feature>
<feature type="compositionally biased region" description="Low complexity" evidence="3">
    <location>
        <begin position="1638"/>
        <end position="1649"/>
    </location>
</feature>
<dbReference type="InterPro" id="IPR011006">
    <property type="entry name" value="CheY-like_superfamily"/>
</dbReference>
<dbReference type="Gene3D" id="3.30.450.20">
    <property type="entry name" value="PAS domain"/>
    <property type="match status" value="2"/>
</dbReference>
<dbReference type="OrthoDB" id="60033at2759"/>
<dbReference type="PANTHER" id="PTHR43719:SF30">
    <property type="entry name" value="TWO-COMPONENT SYSTEM RESPONSE REGULATOR"/>
    <property type="match status" value="1"/>
</dbReference>
<dbReference type="GO" id="GO:0000155">
    <property type="term" value="F:phosphorelay sensor kinase activity"/>
    <property type="evidence" value="ECO:0007669"/>
    <property type="project" value="InterPro"/>
</dbReference>
<feature type="compositionally biased region" description="Polar residues" evidence="3">
    <location>
        <begin position="17"/>
        <end position="38"/>
    </location>
</feature>
<dbReference type="CDD" id="cd00082">
    <property type="entry name" value="HisKA"/>
    <property type="match status" value="1"/>
</dbReference>
<sequence length="1762" mass="190419">MHLESEVYATPRDHTHPSATRGPTTAPARNTSSDSLNPGFSRRPHSAVVTPVTASFAPVLDHPVSPTSSSTSSLFSSAPTLSSVSATHQPASSWITSDPCRNVLASASFLQGLTVAVGESAFSNEPSGGYFGAGAGFGVGVGVGVSSSSSGGIAGSGSDKSAASLHATSNIPGGSFTYSESTGGEKALSRSTSSASTTFSSRRASKDSRPPELSDLAPFSTVFSLSTPSSPASISHPDSSLSPSHPLFQDLSSLRRPPYNRSSGSSDYHATPRSYIVKPSDFNPYSDNYNTSYIDNNLSSDTLWSPSAMIGNIHGEPGSEYVRRQFLPRGSVVKQPLLDGSNATVVEGSANTVTSPPASSTFPLPDSDFVELLNQDDRPTFIVDTAYVASHTSGPLCVAFANTALKERPLVLDQIANTSDDLAKAGPDYALFKSWVLNLDSQEPGLGMTIDSSQNGQDSQDDQATPTASGNSTIEHLLTPSPPSFAGWHWAASTIRQHYRVIRGVREDSNPSTPSEASSAPLPETTKTSVTNASESIQVDDKTPKSAPAPESVVLPQDIAGDNITIIDEKSSFDWTRIAITHGMPPHIEFARSVDWASTPLGPIENWSSDLRLMSNLIMASPHPAAMYWGPNYTAIYNEAYTEMAGQKHPRLMGSNYPDSWAEIWGAIEPFFQSAWNAGQAVLKQDNRLFIKRNGFLEETFFNWSLVPLVGSDGSVVGLYNPAFENTRRKVNERRMLLLNEVGERTAKARTIPEFWDAAGSGLDSNEYDVPFALLYSVVGNNGSEDEDNSDTTSTLSSSAPSSLQVILEGSIGVPEGHRAAVSLLDINTAEEGFAPYMRQAIAQYREAASFPASPLPIVLSKEDGTLPAELMVGLDSDRGFGDPCRTVVIIPVLNPSTASTSAGTMADLNINGNSSQNLSPHKSLYGFLVMGTNPRRPYNGDYRLFVHLLARQLTTSLASVMLFSEEVRRHQHEARKAAQDRHELSQELVLRTRQAMESENKFMRMAEFTPVGMFVTDNTGKISYCNDMWWEISRHPKVDLDSEAGPTFASTESPMPADIIDPSSTLPWATWMDSVQDEDQPALMVVWDRLVRDKMAITHEFRFKQNTTIHTDGTDPIETTTWVLLRAYPEKDEDGNLKGIFGCITDISQQKLAEEFQIQLRKEAVEHKRQQENFIDITSHEMRNPLSAILQTVDEITSSISDLRATIKSGKEPDYNSVLDNILEASNTISLCSNHQKRIVEDVLTLSKLDSRLLPVTPVDVQPVMVIRSTLKMFESELIAHDIHCVFRVQPSYESLVGFSNWVKLDPSRLNQILINLLTNAIKFTQSSGERSITISLGASDGDSDPAKCDVASSIAELSYVPSRQDKPELAIGPDWGEGQLVNIHVAVSDTGQGLLEEEKSVLFQHFTQSFPRTHVQYGGSGLGLYICRNLAELQGGQISVTSEKDLGSTFAFYVKCRKVSSTPTGVEPGSSNLSSIVTGSLPTNPSSVIAYTSDGSRDGIGSCHCISKSKNFDTPTLLPQLPSPPVLIETPLSTPNEMPSQPFLSLGASSSAAAVTVTSAPAESSSEHADVVKAAVEEAMPPFDVLIVEDNLVNQRVLQRQLDKSGNRTIVANHGGEALDILRQSTYWRATDEQGSRSSSIAEIGSSPRPYPPALGVDSASSLELNEPPPRSNISVVLMDLEMPVMDGMTCARAIRALERSGTLLRHVPIIAVTAYARQEQIDGAKAAGIPFRLTQLMPKIQELVAKYNTNPVALGPLGP</sequence>
<dbReference type="SUPFAM" id="SSF52172">
    <property type="entry name" value="CheY-like"/>
    <property type="match status" value="1"/>
</dbReference>
<dbReference type="InterPro" id="IPR036890">
    <property type="entry name" value="HATPase_C_sf"/>
</dbReference>
<dbReference type="PROSITE" id="PS50109">
    <property type="entry name" value="HIS_KIN"/>
    <property type="match status" value="1"/>
</dbReference>
<evidence type="ECO:0000256" key="3">
    <source>
        <dbReference type="SAM" id="MobiDB-lite"/>
    </source>
</evidence>
<dbReference type="EMBL" id="KE148146">
    <property type="protein sequence ID" value="EPE10105.1"/>
    <property type="molecule type" value="Genomic_DNA"/>
</dbReference>
<dbReference type="CDD" id="cd17546">
    <property type="entry name" value="REC_hyHK_CKI1_RcsC-like"/>
    <property type="match status" value="1"/>
</dbReference>
<dbReference type="InterPro" id="IPR000014">
    <property type="entry name" value="PAS"/>
</dbReference>
<dbReference type="SUPFAM" id="SSF47384">
    <property type="entry name" value="Homodimeric domain of signal transducing histidine kinase"/>
    <property type="match status" value="1"/>
</dbReference>
<dbReference type="InterPro" id="IPR003661">
    <property type="entry name" value="HisK_dim/P_dom"/>
</dbReference>
<feature type="region of interest" description="Disordered" evidence="3">
    <location>
        <begin position="173"/>
        <end position="215"/>
    </location>
</feature>
<dbReference type="InterPro" id="IPR036097">
    <property type="entry name" value="HisK_dim/P_sf"/>
</dbReference>
<dbReference type="InterPro" id="IPR058846">
    <property type="entry name" value="PAS-like"/>
</dbReference>
<dbReference type="SMART" id="SM00448">
    <property type="entry name" value="REC"/>
    <property type="match status" value="1"/>
</dbReference>
<feature type="region of interest" description="Disordered" evidence="3">
    <location>
        <begin position="228"/>
        <end position="272"/>
    </location>
</feature>
<proteinExistence type="predicted"/>
<feature type="region of interest" description="Disordered" evidence="3">
    <location>
        <begin position="1634"/>
        <end position="1668"/>
    </location>
</feature>
<feature type="compositionally biased region" description="Basic and acidic residues" evidence="3">
    <location>
        <begin position="1"/>
        <end position="16"/>
    </location>
</feature>
<dbReference type="SUPFAM" id="SSF55785">
    <property type="entry name" value="PYP-like sensor domain (PAS domain)"/>
    <property type="match status" value="1"/>
</dbReference>
<feature type="domain" description="Histidine kinase" evidence="4">
    <location>
        <begin position="1178"/>
        <end position="1460"/>
    </location>
</feature>
<feature type="modified residue" description="4-aspartylphosphate" evidence="2">
    <location>
        <position position="1682"/>
    </location>
</feature>
<evidence type="ECO:0000259" key="4">
    <source>
        <dbReference type="PROSITE" id="PS50109"/>
    </source>
</evidence>
<evidence type="ECO:0000313" key="8">
    <source>
        <dbReference type="Proteomes" id="UP000016923"/>
    </source>
</evidence>
<feature type="compositionally biased region" description="Polar residues" evidence="3">
    <location>
        <begin position="464"/>
        <end position="474"/>
    </location>
</feature>
<dbReference type="eggNOG" id="KOG0519">
    <property type="taxonomic scope" value="Eukaryota"/>
</dbReference>
<dbReference type="SUPFAM" id="SSF55874">
    <property type="entry name" value="ATPase domain of HSP90 chaperone/DNA topoisomerase II/histidine kinase"/>
    <property type="match status" value="1"/>
</dbReference>
<dbReference type="STRING" id="1262450.S3D9C2"/>
<dbReference type="InterPro" id="IPR000700">
    <property type="entry name" value="PAS-assoc_C"/>
</dbReference>
<dbReference type="Pfam" id="PF13188">
    <property type="entry name" value="PAS_8"/>
    <property type="match status" value="1"/>
</dbReference>
<feature type="region of interest" description="Disordered" evidence="3">
    <location>
        <begin position="446"/>
        <end position="478"/>
    </location>
</feature>
<evidence type="ECO:0000256" key="2">
    <source>
        <dbReference type="PROSITE-ProRule" id="PRU00169"/>
    </source>
</evidence>
<dbReference type="Gene3D" id="3.40.50.2300">
    <property type="match status" value="1"/>
</dbReference>
<feature type="compositionally biased region" description="Low complexity" evidence="3">
    <location>
        <begin position="228"/>
        <end position="246"/>
    </location>
</feature>
<dbReference type="Pfam" id="PF02518">
    <property type="entry name" value="HATPase_c"/>
    <property type="match status" value="1"/>
</dbReference>
<feature type="region of interest" description="Disordered" evidence="3">
    <location>
        <begin position="506"/>
        <end position="553"/>
    </location>
</feature>
<accession>S3D9C2</accession>
<evidence type="ECO:0000313" key="7">
    <source>
        <dbReference type="EMBL" id="EPE10105.1"/>
    </source>
</evidence>
<dbReference type="Gene3D" id="3.30.565.10">
    <property type="entry name" value="Histidine kinase-like ATPase, C-terminal domain"/>
    <property type="match status" value="1"/>
</dbReference>
<keyword evidence="1 2" id="KW-0597">Phosphoprotein</keyword>
<dbReference type="Pfam" id="PF00512">
    <property type="entry name" value="HisKA"/>
    <property type="match status" value="1"/>
</dbReference>
<dbReference type="InterPro" id="IPR005467">
    <property type="entry name" value="His_kinase_dom"/>
</dbReference>
<dbReference type="InterPro" id="IPR035965">
    <property type="entry name" value="PAS-like_dom_sf"/>
</dbReference>
<dbReference type="OMA" id="VRPWPEC"/>
<evidence type="ECO:0000259" key="6">
    <source>
        <dbReference type="PROSITE" id="PS50113"/>
    </source>
</evidence>
<evidence type="ECO:0000256" key="1">
    <source>
        <dbReference type="ARBA" id="ARBA00022553"/>
    </source>
</evidence>
<evidence type="ECO:0000259" key="5">
    <source>
        <dbReference type="PROSITE" id="PS50110"/>
    </source>
</evidence>
<dbReference type="InterPro" id="IPR001789">
    <property type="entry name" value="Sig_transdc_resp-reg_receiver"/>
</dbReference>
<reference evidence="7 8" key="1">
    <citation type="journal article" date="2013" name="BMC Genomics">
        <title>The genome and transcriptome of the pine saprophyte Ophiostoma piceae, and a comparison with the bark beetle-associated pine pathogen Grosmannia clavigera.</title>
        <authorList>
            <person name="Haridas S."/>
            <person name="Wang Y."/>
            <person name="Lim L."/>
            <person name="Massoumi Alamouti S."/>
            <person name="Jackman S."/>
            <person name="Docking R."/>
            <person name="Robertson G."/>
            <person name="Birol I."/>
            <person name="Bohlmann J."/>
            <person name="Breuil C."/>
        </authorList>
    </citation>
    <scope>NUCLEOTIDE SEQUENCE [LARGE SCALE GENOMIC DNA]</scope>
    <source>
        <strain evidence="7 8">UAMH 11346</strain>
    </source>
</reference>
<dbReference type="VEuPathDB" id="FungiDB:F503_05200"/>
<dbReference type="SMART" id="SM00387">
    <property type="entry name" value="HATPase_c"/>
    <property type="match status" value="1"/>
</dbReference>
<dbReference type="PROSITE" id="PS50110">
    <property type="entry name" value="RESPONSE_REGULATORY"/>
    <property type="match status" value="1"/>
</dbReference>
<dbReference type="Gene3D" id="1.10.287.130">
    <property type="match status" value="1"/>
</dbReference>
<feature type="compositionally biased region" description="Polar residues" evidence="3">
    <location>
        <begin position="525"/>
        <end position="537"/>
    </location>
</feature>
<gene>
    <name evidence="7" type="ORF">F503_05200</name>
</gene>
<dbReference type="PROSITE" id="PS50113">
    <property type="entry name" value="PAC"/>
    <property type="match status" value="1"/>
</dbReference>
<dbReference type="SMART" id="SM00388">
    <property type="entry name" value="HisKA"/>
    <property type="match status" value="1"/>
</dbReference>
<feature type="domain" description="PAC" evidence="6">
    <location>
        <begin position="1098"/>
        <end position="1160"/>
    </location>
</feature>
<protein>
    <submittedName>
        <fullName evidence="7">Hsp90-like protein</fullName>
    </submittedName>
</protein>
<feature type="compositionally biased region" description="Polar residues" evidence="3">
    <location>
        <begin position="173"/>
        <end position="182"/>
    </location>
</feature>
<dbReference type="Pfam" id="PF26131">
    <property type="entry name" value="PAS-like"/>
    <property type="match status" value="1"/>
</dbReference>
<dbReference type="InterPro" id="IPR050956">
    <property type="entry name" value="2C_system_His_kinase"/>
</dbReference>
<feature type="compositionally biased region" description="Low complexity" evidence="3">
    <location>
        <begin position="189"/>
        <end position="202"/>
    </location>
</feature>